<evidence type="ECO:0000259" key="2">
    <source>
        <dbReference type="Pfam" id="PF01558"/>
    </source>
</evidence>
<dbReference type="STRING" id="937334.SAMN05444406_10910"/>
<feature type="domain" description="Pyruvate/ketoisovalerate oxidoreductase catalytic" evidence="2">
    <location>
        <begin position="11"/>
        <end position="163"/>
    </location>
</feature>
<dbReference type="InterPro" id="IPR050722">
    <property type="entry name" value="Pyruvate:ferred/Flavod_OxRd"/>
</dbReference>
<evidence type="ECO:0000313" key="4">
    <source>
        <dbReference type="EMBL" id="SFQ00090.1"/>
    </source>
</evidence>
<dbReference type="InterPro" id="IPR019752">
    <property type="entry name" value="Pyrv/ketoisovalerate_OxRed_cat"/>
</dbReference>
<dbReference type="Pfam" id="PF01558">
    <property type="entry name" value="POR"/>
    <property type="match status" value="1"/>
</dbReference>
<dbReference type="PANTHER" id="PTHR32154">
    <property type="entry name" value="PYRUVATE-FLAVODOXIN OXIDOREDUCTASE-RELATED"/>
    <property type="match status" value="1"/>
</dbReference>
<dbReference type="InterPro" id="IPR002869">
    <property type="entry name" value="Pyrv_flavodox_OxRed_cen"/>
</dbReference>
<dbReference type="SUPFAM" id="SSF52922">
    <property type="entry name" value="TK C-terminal domain-like"/>
    <property type="match status" value="1"/>
</dbReference>
<keyword evidence="1" id="KW-0560">Oxidoreductase</keyword>
<dbReference type="PANTHER" id="PTHR32154:SF20">
    <property type="entry name" value="2-OXOGLUTARATE OXIDOREDUCTASE SUBUNIT KORA"/>
    <property type="match status" value="1"/>
</dbReference>
<name>A0A1I5UXZ6_9FIRM</name>
<evidence type="ECO:0000259" key="3">
    <source>
        <dbReference type="Pfam" id="PF01855"/>
    </source>
</evidence>
<reference evidence="4 5" key="1">
    <citation type="submission" date="2016-10" db="EMBL/GenBank/DDBJ databases">
        <authorList>
            <person name="de Groot N.N."/>
        </authorList>
    </citation>
    <scope>NUCLEOTIDE SEQUENCE [LARGE SCALE GENOMIC DNA]</scope>
    <source>
        <strain evidence="4 5">DSM 20678</strain>
    </source>
</reference>
<proteinExistence type="predicted"/>
<dbReference type="NCBIfam" id="TIGR03710">
    <property type="entry name" value="OAFO_sf"/>
    <property type="match status" value="1"/>
</dbReference>
<dbReference type="GO" id="GO:0006979">
    <property type="term" value="P:response to oxidative stress"/>
    <property type="evidence" value="ECO:0007669"/>
    <property type="project" value="TreeGrafter"/>
</dbReference>
<protein>
    <submittedName>
        <fullName evidence="4">2-oxoglutarate ferredoxin oxidoreductase subunit alpha</fullName>
    </submittedName>
</protein>
<dbReference type="RefSeq" id="WP_092282196.1">
    <property type="nucleotide sequence ID" value="NZ_FOXR01000009.1"/>
</dbReference>
<dbReference type="SUPFAM" id="SSF52518">
    <property type="entry name" value="Thiamin diphosphate-binding fold (THDP-binding)"/>
    <property type="match status" value="1"/>
</dbReference>
<evidence type="ECO:0000313" key="5">
    <source>
        <dbReference type="Proteomes" id="UP000198577"/>
    </source>
</evidence>
<dbReference type="GO" id="GO:0016903">
    <property type="term" value="F:oxidoreductase activity, acting on the aldehyde or oxo group of donors"/>
    <property type="evidence" value="ECO:0007669"/>
    <property type="project" value="InterPro"/>
</dbReference>
<keyword evidence="5" id="KW-1185">Reference proteome</keyword>
<dbReference type="AlphaFoldDB" id="A0A1I5UXZ6"/>
<dbReference type="InterPro" id="IPR022367">
    <property type="entry name" value="2-oxoacid/accept_OxRdtase_asu"/>
</dbReference>
<dbReference type="FunFam" id="3.40.50.970:FF:000022">
    <property type="entry name" value="2-oxoglutarate ferredoxin oxidoreductase alpha subunit"/>
    <property type="match status" value="1"/>
</dbReference>
<dbReference type="Proteomes" id="UP000198577">
    <property type="component" value="Unassembled WGS sequence"/>
</dbReference>
<dbReference type="EMBL" id="FOXR01000009">
    <property type="protein sequence ID" value="SFQ00090.1"/>
    <property type="molecule type" value="Genomic_DNA"/>
</dbReference>
<dbReference type="OrthoDB" id="9794954at2"/>
<feature type="domain" description="Pyruvate flavodoxin/ferredoxin oxidoreductase pyrimidine binding" evidence="3">
    <location>
        <begin position="207"/>
        <end position="443"/>
    </location>
</feature>
<dbReference type="InterPro" id="IPR002880">
    <property type="entry name" value="Pyrv_Fd/Flavodoxin_OxRdtase_N"/>
</dbReference>
<dbReference type="Gene3D" id="3.40.920.10">
    <property type="entry name" value="Pyruvate-ferredoxin oxidoreductase, PFOR, domain III"/>
    <property type="match status" value="1"/>
</dbReference>
<dbReference type="Pfam" id="PF01855">
    <property type="entry name" value="POR_N"/>
    <property type="match status" value="1"/>
</dbReference>
<dbReference type="Gene3D" id="3.40.50.970">
    <property type="match status" value="1"/>
</dbReference>
<organism evidence="4 5">
    <name type="scientific">Caldicoprobacter faecalis</name>
    <dbReference type="NCBI Taxonomy" id="937334"/>
    <lineage>
        <taxon>Bacteria</taxon>
        <taxon>Bacillati</taxon>
        <taxon>Bacillota</taxon>
        <taxon>Clostridia</taxon>
        <taxon>Caldicoprobacterales</taxon>
        <taxon>Caldicoprobacteraceae</taxon>
        <taxon>Caldicoprobacter</taxon>
    </lineage>
</organism>
<accession>A0A1I5UXZ6</accession>
<dbReference type="SUPFAM" id="SSF53323">
    <property type="entry name" value="Pyruvate-ferredoxin oxidoreductase, PFOR, domain III"/>
    <property type="match status" value="1"/>
</dbReference>
<gene>
    <name evidence="4" type="ORF">SAMN05444406_10910</name>
</gene>
<evidence type="ECO:0000256" key="1">
    <source>
        <dbReference type="ARBA" id="ARBA00023002"/>
    </source>
</evidence>
<dbReference type="Gene3D" id="3.40.50.920">
    <property type="match status" value="1"/>
</dbReference>
<dbReference type="CDD" id="cd07034">
    <property type="entry name" value="TPP_PYR_PFOR_IOR-alpha_like"/>
    <property type="match status" value="1"/>
</dbReference>
<dbReference type="InterPro" id="IPR029061">
    <property type="entry name" value="THDP-binding"/>
</dbReference>
<sequence>MDYSILIGGAAGQGVETLSSVFEKVLQRNGFKVFSIRDYMSRVRGGHNFVQIRFGDQELFSHADELDGIIALNEETVDLHIGRLKADGFVICDKQVAHADDRVMALPLMEVARRVGNARVSGSAALGAALALLGISATEVEAVYSKIFRPDIARQNAEAVLEGSKLVQPRYNLSLPGDNLSLPKNSLSLPKEGENILINGNQAIALGALAAGCKFYSAYPMTPSTSIMNYLASKMMDAEIVVEQAEDEIAAINMAIGASYAGARAMTGTSGGGFSLMVEGLGLAGMLEVPLVIVEVQRPGPVTGFPTRTEQGDLKFVISASQGEFPRMVIAPRNAEDAFYQTVRAFNLADKYQIPVILLSDQFLADSTVTIKPFDFDGIRHERYITHTVEDKPYKRYKITPTGVSPRVIPGKIPGVTVLVDSDEHDEYGHITESADVRQQMVDKRLRKLEYLKQELQEPWFLGDDDFDVLILAWGSTWGPLAEAVSMLNSGQRTRYAALVFGDVWPLPTKVLVEKAKKAKKIINVEQNATGQLASLVAEVAGIFCDFSVLKYDGRPMSPRYIFEKVREKE</sequence>
<dbReference type="InterPro" id="IPR009014">
    <property type="entry name" value="Transketo_C/PFOR_II"/>
</dbReference>